<dbReference type="PANTHER" id="PTHR43072">
    <property type="entry name" value="N-ACETYLTRANSFERASE"/>
    <property type="match status" value="1"/>
</dbReference>
<dbReference type="EMBL" id="CP013987">
    <property type="protein sequence ID" value="ALZ85313.1"/>
    <property type="molecule type" value="Genomic_DNA"/>
</dbReference>
<dbReference type="CDD" id="cd04301">
    <property type="entry name" value="NAT_SF"/>
    <property type="match status" value="1"/>
</dbReference>
<dbReference type="KEGG" id="por:APT59_14325"/>
<keyword evidence="2" id="KW-0808">Transferase</keyword>
<dbReference type="GO" id="GO:0016747">
    <property type="term" value="F:acyltransferase activity, transferring groups other than amino-acyl groups"/>
    <property type="evidence" value="ECO:0007669"/>
    <property type="project" value="InterPro"/>
</dbReference>
<name>A0A0U4P323_9PSED</name>
<dbReference type="AlphaFoldDB" id="A0A0U4P323"/>
<reference evidence="2 3" key="1">
    <citation type="submission" date="2016-01" db="EMBL/GenBank/DDBJ databases">
        <title>Annotation of Pseudomonas oryzihabitans USDA-ARS-USMARC-56511.</title>
        <authorList>
            <person name="Harhay G.P."/>
            <person name="Harhay D.M."/>
            <person name="Smith T.P.L."/>
            <person name="Bono J.L."/>
            <person name="Heaton M.P."/>
            <person name="Clawson M.L."/>
            <person name="Chitko-Mckown C.G."/>
            <person name="Capik S.F."/>
            <person name="DeDonder K.D."/>
            <person name="Apley M.D."/>
            <person name="Lubbers B.V."/>
            <person name="White B.J."/>
            <person name="Larson R.L."/>
        </authorList>
    </citation>
    <scope>NUCLEOTIDE SEQUENCE [LARGE SCALE GENOMIC DNA]</scope>
    <source>
        <strain evidence="2 3">USDA-ARS-USMARC-56511</strain>
    </source>
</reference>
<dbReference type="SUPFAM" id="SSF55729">
    <property type="entry name" value="Acyl-CoA N-acyltransferases (Nat)"/>
    <property type="match status" value="1"/>
</dbReference>
<dbReference type="Proteomes" id="UP000064137">
    <property type="component" value="Chromosome"/>
</dbReference>
<feature type="domain" description="N-acetyltransferase" evidence="1">
    <location>
        <begin position="1"/>
        <end position="169"/>
    </location>
</feature>
<evidence type="ECO:0000259" key="1">
    <source>
        <dbReference type="PROSITE" id="PS51186"/>
    </source>
</evidence>
<accession>A0A0U4P323</accession>
<evidence type="ECO:0000313" key="2">
    <source>
        <dbReference type="EMBL" id="ALZ85313.1"/>
    </source>
</evidence>
<organism evidence="2 3">
    <name type="scientific">Pseudomonas oryzihabitans</name>
    <dbReference type="NCBI Taxonomy" id="47885"/>
    <lineage>
        <taxon>Bacteria</taxon>
        <taxon>Pseudomonadati</taxon>
        <taxon>Pseudomonadota</taxon>
        <taxon>Gammaproteobacteria</taxon>
        <taxon>Pseudomonadales</taxon>
        <taxon>Pseudomonadaceae</taxon>
        <taxon>Pseudomonas</taxon>
    </lineage>
</organism>
<dbReference type="Pfam" id="PF00583">
    <property type="entry name" value="Acetyltransf_1"/>
    <property type="match status" value="1"/>
</dbReference>
<dbReference type="InterPro" id="IPR016181">
    <property type="entry name" value="Acyl_CoA_acyltransferase"/>
</dbReference>
<sequence length="183" mass="20519">MKIHRLGPEFAPAYRQLMLEAYARYPEAFTSSVQEREGLPLDWWERRLQVGDQVRELVWGATEGKALLGVAGLRLETREKVRHKATLFGLYVPDRHRRLGIGGALLAELLTYAKDIATLKVVQLTVTEGNQAARALYERAGFLTFGVEPMAVAVGGTFVSKVHLWCDVRLLRRKTNCLDGVLG</sequence>
<dbReference type="PROSITE" id="PS51186">
    <property type="entry name" value="GNAT"/>
    <property type="match status" value="1"/>
</dbReference>
<dbReference type="InterPro" id="IPR000182">
    <property type="entry name" value="GNAT_dom"/>
</dbReference>
<protein>
    <submittedName>
        <fullName evidence="2">GNAT family acetyltransferase</fullName>
    </submittedName>
</protein>
<dbReference type="RefSeq" id="WP_059315478.1">
    <property type="nucleotide sequence ID" value="NZ_CP013987.1"/>
</dbReference>
<proteinExistence type="predicted"/>
<dbReference type="Gene3D" id="3.40.630.30">
    <property type="match status" value="1"/>
</dbReference>
<evidence type="ECO:0000313" key="3">
    <source>
        <dbReference type="Proteomes" id="UP000064137"/>
    </source>
</evidence>
<gene>
    <name evidence="2" type="ORF">APT59_14325</name>
</gene>
<dbReference type="OrthoDB" id="9799092at2"/>